<evidence type="ECO:0000259" key="6">
    <source>
        <dbReference type="SMART" id="SM00893"/>
    </source>
</evidence>
<dbReference type="InterPro" id="IPR012255">
    <property type="entry name" value="ETF_b"/>
</dbReference>
<evidence type="ECO:0000256" key="5">
    <source>
        <dbReference type="PIRNR" id="PIRNR000090"/>
    </source>
</evidence>
<comment type="subcellular location">
    <subcellularLocation>
        <location evidence="1 5">Mitochondrion matrix</location>
    </subcellularLocation>
</comment>
<evidence type="ECO:0000256" key="3">
    <source>
        <dbReference type="ARBA" id="ARBA00022448"/>
    </source>
</evidence>
<dbReference type="SUPFAM" id="SSF52402">
    <property type="entry name" value="Adenine nucleotide alpha hydrolases-like"/>
    <property type="match status" value="1"/>
</dbReference>
<dbReference type="InterPro" id="IPR014730">
    <property type="entry name" value="ETF_a/b_N"/>
</dbReference>
<dbReference type="AlphaFoldDB" id="A0AAV0UJ74"/>
<evidence type="ECO:0000313" key="7">
    <source>
        <dbReference type="EMBL" id="CAI5735795.1"/>
    </source>
</evidence>
<dbReference type="InterPro" id="IPR014729">
    <property type="entry name" value="Rossmann-like_a/b/a_fold"/>
</dbReference>
<sequence length="236" mass="25755">MKILVPIKRVVDYAVKIRVEPKGVDLNNVKMSMNPFCEIAVEEAIRLKEKNQETLRTALAMGADRGIHITTDLRTDQELQPLAVAKLLKEIVNTENPKLVICGKQSIDADAAQTGPMLAGLLDWTQGIFASNVAVEGDAVHVTRETDAGIETLKLSLPAVVTADLRLNEPRYATLPNIMKAKKKKIETLAADSFGVDLTPRIDIVEVKNPESRKAGIKVASVDELVDKLKNEAGVI</sequence>
<comment type="caution">
    <text evidence="7">The sequence shown here is derived from an EMBL/GenBank/DDBJ whole genome shotgun (WGS) entry which is preliminary data.</text>
</comment>
<dbReference type="Gene3D" id="3.40.50.620">
    <property type="entry name" value="HUPs"/>
    <property type="match status" value="1"/>
</dbReference>
<keyword evidence="5" id="KW-0496">Mitochondrion</keyword>
<organism evidence="7 8">
    <name type="scientific">Peronospora destructor</name>
    <dbReference type="NCBI Taxonomy" id="86335"/>
    <lineage>
        <taxon>Eukaryota</taxon>
        <taxon>Sar</taxon>
        <taxon>Stramenopiles</taxon>
        <taxon>Oomycota</taxon>
        <taxon>Peronosporomycetes</taxon>
        <taxon>Peronosporales</taxon>
        <taxon>Peronosporaceae</taxon>
        <taxon>Peronospora</taxon>
    </lineage>
</organism>
<dbReference type="PANTHER" id="PTHR21294">
    <property type="entry name" value="ELECTRON TRANSFER FLAVOPROTEIN BETA-SUBUNIT"/>
    <property type="match status" value="1"/>
</dbReference>
<reference evidence="7" key="1">
    <citation type="submission" date="2022-12" db="EMBL/GenBank/DDBJ databases">
        <authorList>
            <person name="Webb A."/>
        </authorList>
    </citation>
    <scope>NUCLEOTIDE SEQUENCE</scope>
    <source>
        <strain evidence="7">Pd1</strain>
    </source>
</reference>
<dbReference type="Pfam" id="PF01012">
    <property type="entry name" value="ETF"/>
    <property type="match status" value="1"/>
</dbReference>
<dbReference type="EMBL" id="CANTFM010001148">
    <property type="protein sequence ID" value="CAI5735795.1"/>
    <property type="molecule type" value="Genomic_DNA"/>
</dbReference>
<comment type="function">
    <text evidence="5">The electron transfer flavoprotein serves as a specific electron acceptor for several dehydrogenases, including five acyl-CoA dehydrogenases, glutaryl-CoA and sarcosine dehydrogenase. It transfers the electrons to the main mitochondrial respiratory chain via ETF-ubiquinone oxidoreductase (ETF dehydrogenase).</text>
</comment>
<dbReference type="PIRSF" id="PIRSF000090">
    <property type="entry name" value="Beta-ETF"/>
    <property type="match status" value="1"/>
</dbReference>
<comment type="similarity">
    <text evidence="2 5">Belongs to the ETF beta-subunit/FixA family.</text>
</comment>
<comment type="subunit">
    <text evidence="5">Heterodimer of an alpha and a beta subunit.</text>
</comment>
<proteinExistence type="inferred from homology"/>
<feature type="domain" description="Electron transfer flavoprotein alpha/beta-subunit N-terminal" evidence="6">
    <location>
        <begin position="21"/>
        <end position="198"/>
    </location>
</feature>
<dbReference type="FunFam" id="3.40.50.620:FF:000011">
    <property type="entry name" value="Electron transfer flavoprotein subunit beta"/>
    <property type="match status" value="1"/>
</dbReference>
<dbReference type="GO" id="GO:0005759">
    <property type="term" value="C:mitochondrial matrix"/>
    <property type="evidence" value="ECO:0007669"/>
    <property type="project" value="UniProtKB-SubCell"/>
</dbReference>
<dbReference type="CDD" id="cd01714">
    <property type="entry name" value="ETF_beta"/>
    <property type="match status" value="1"/>
</dbReference>
<keyword evidence="4 5" id="KW-0249">Electron transport</keyword>
<keyword evidence="8" id="KW-1185">Reference proteome</keyword>
<evidence type="ECO:0000313" key="8">
    <source>
        <dbReference type="Proteomes" id="UP001162029"/>
    </source>
</evidence>
<dbReference type="GO" id="GO:0009055">
    <property type="term" value="F:electron transfer activity"/>
    <property type="evidence" value="ECO:0007669"/>
    <property type="project" value="InterPro"/>
</dbReference>
<keyword evidence="3 5" id="KW-0813">Transport</keyword>
<name>A0AAV0UJ74_9STRA</name>
<evidence type="ECO:0000256" key="1">
    <source>
        <dbReference type="ARBA" id="ARBA00004305"/>
    </source>
</evidence>
<dbReference type="SMART" id="SM00893">
    <property type="entry name" value="ETF"/>
    <property type="match status" value="1"/>
</dbReference>
<dbReference type="GO" id="GO:0046395">
    <property type="term" value="P:carboxylic acid catabolic process"/>
    <property type="evidence" value="ECO:0007669"/>
    <property type="project" value="UniProtKB-ARBA"/>
</dbReference>
<dbReference type="InterPro" id="IPR033948">
    <property type="entry name" value="ETF_beta_N"/>
</dbReference>
<dbReference type="PANTHER" id="PTHR21294:SF8">
    <property type="entry name" value="ELECTRON TRANSFER FLAVOPROTEIN SUBUNIT BETA"/>
    <property type="match status" value="1"/>
</dbReference>
<evidence type="ECO:0000256" key="2">
    <source>
        <dbReference type="ARBA" id="ARBA00007557"/>
    </source>
</evidence>
<protein>
    <recommendedName>
        <fullName evidence="5">Electron transfer flavoprotein subunit beta</fullName>
        <shortName evidence="5">Beta-ETF</shortName>
    </recommendedName>
</protein>
<evidence type="ECO:0000256" key="4">
    <source>
        <dbReference type="ARBA" id="ARBA00022982"/>
    </source>
</evidence>
<gene>
    <name evidence="7" type="ORF">PDE001_LOCUS6121</name>
</gene>
<dbReference type="Proteomes" id="UP001162029">
    <property type="component" value="Unassembled WGS sequence"/>
</dbReference>
<accession>A0AAV0UJ74</accession>